<dbReference type="Proteomes" id="UP000237381">
    <property type="component" value="Unassembled WGS sequence"/>
</dbReference>
<evidence type="ECO:0000313" key="1">
    <source>
        <dbReference type="EMBL" id="POR50520.1"/>
    </source>
</evidence>
<organism evidence="1 2">
    <name type="scientific">Paraburkholderia eburnea</name>
    <dbReference type="NCBI Taxonomy" id="1189126"/>
    <lineage>
        <taxon>Bacteria</taxon>
        <taxon>Pseudomonadati</taxon>
        <taxon>Pseudomonadota</taxon>
        <taxon>Betaproteobacteria</taxon>
        <taxon>Burkholderiales</taxon>
        <taxon>Burkholderiaceae</taxon>
        <taxon>Paraburkholderia</taxon>
    </lineage>
</organism>
<protein>
    <recommendedName>
        <fullName evidence="3">3-deoxy-D-arabino-heptulosonate 7-phosphate synthase</fullName>
    </recommendedName>
</protein>
<dbReference type="AlphaFoldDB" id="A0A2S4M707"/>
<evidence type="ECO:0000313" key="2">
    <source>
        <dbReference type="Proteomes" id="UP000237381"/>
    </source>
</evidence>
<dbReference type="OrthoDB" id="9063572at2"/>
<name>A0A2S4M707_9BURK</name>
<gene>
    <name evidence="1" type="ORF">B0G62_10811</name>
</gene>
<dbReference type="RefSeq" id="WP_103705224.1">
    <property type="nucleotide sequence ID" value="NZ_PQGA01000008.1"/>
</dbReference>
<evidence type="ECO:0008006" key="3">
    <source>
        <dbReference type="Google" id="ProtNLM"/>
    </source>
</evidence>
<reference evidence="1 2" key="1">
    <citation type="submission" date="2018-01" db="EMBL/GenBank/DDBJ databases">
        <title>Genomic Encyclopedia of Type Strains, Phase III (KMG-III): the genomes of soil and plant-associated and newly described type strains.</title>
        <authorList>
            <person name="Whitman W."/>
        </authorList>
    </citation>
    <scope>NUCLEOTIDE SEQUENCE [LARGE SCALE GENOMIC DNA]</scope>
    <source>
        <strain evidence="1 2">JCM 18070</strain>
    </source>
</reference>
<keyword evidence="2" id="KW-1185">Reference proteome</keyword>
<dbReference type="EMBL" id="PQGA01000008">
    <property type="protein sequence ID" value="POR50520.1"/>
    <property type="molecule type" value="Genomic_DNA"/>
</dbReference>
<comment type="caution">
    <text evidence="1">The sequence shown here is derived from an EMBL/GenBank/DDBJ whole genome shotgun (WGS) entry which is preliminary data.</text>
</comment>
<sequence length="461" mass="49842">MPLPPPPALLAQTLRRVERRYRLPPLVTPASLTDAHSPATVLAVAIEAARKAVASAHVPDAALERLFVDALAQMIRHAMREEGGDAMLQATVLRHREAQVREYAELAASADQDRRAIHAAVNAIAHPAKLERQPPGAQRDALAHLQAAASSASWADLVQILTRLQESPEIAASPALARDIAKLASQNALAHLLRIDALAADERVRQYRALLERNGPRPGSAQAIAQGTRSQQRGAAVEMLAMQALDALAQRLNDADPAGPPYRVVTSMRVPSAIPGSHERAKTEWDAVLLERVQGNDGDDVWNVRLLVEAKASVDAATTDLPRLLRGLRLLAHADVDRVYGFETQQGHVKLNGASLHALSTDDAALRNAVLYCCDAPAEMPPRLLGAASRMQLLSAHPSVGFANALAEHRAANPHALVPIWQALLESPHWHSVLHQYPMLGQVRDLMVHTDDLMAAIRSLP</sequence>
<accession>A0A2S4M707</accession>
<proteinExistence type="predicted"/>